<proteinExistence type="predicted"/>
<keyword evidence="5" id="KW-1185">Reference proteome</keyword>
<dbReference type="Proteomes" id="UP001144397">
    <property type="component" value="Unassembled WGS sequence"/>
</dbReference>
<organism evidence="2 4">
    <name type="scientific">Xanthobacter flavus</name>
    <dbReference type="NCBI Taxonomy" id="281"/>
    <lineage>
        <taxon>Bacteria</taxon>
        <taxon>Pseudomonadati</taxon>
        <taxon>Pseudomonadota</taxon>
        <taxon>Alphaproteobacteria</taxon>
        <taxon>Hyphomicrobiales</taxon>
        <taxon>Xanthobacteraceae</taxon>
        <taxon>Xanthobacter</taxon>
    </lineage>
</organism>
<gene>
    <name evidence="3" type="ORF">GGQ86_001769</name>
    <name evidence="2" type="ORF">XFLAVUS301_12550</name>
</gene>
<evidence type="ECO:0000313" key="2">
    <source>
        <dbReference type="EMBL" id="GLI21581.1"/>
    </source>
</evidence>
<reference evidence="3 5" key="2">
    <citation type="submission" date="2023-07" db="EMBL/GenBank/DDBJ databases">
        <title>Genomic Encyclopedia of Type Strains, Phase IV (KMG-IV): sequencing the most valuable type-strain genomes for metagenomic binning, comparative biology and taxonomic classification.</title>
        <authorList>
            <person name="Goeker M."/>
        </authorList>
    </citation>
    <scope>NUCLEOTIDE SEQUENCE [LARGE SCALE GENOMIC DNA]</scope>
    <source>
        <strain evidence="3 5">DSM 338</strain>
    </source>
</reference>
<dbReference type="InterPro" id="IPR054241">
    <property type="entry name" value="DUF6968"/>
</dbReference>
<dbReference type="Pfam" id="PF22302">
    <property type="entry name" value="DUF6968"/>
    <property type="match status" value="1"/>
</dbReference>
<evidence type="ECO:0000313" key="3">
    <source>
        <dbReference type="EMBL" id="MDR6333305.1"/>
    </source>
</evidence>
<feature type="domain" description="DUF6968" evidence="1">
    <location>
        <begin position="5"/>
        <end position="94"/>
    </location>
</feature>
<name>A0A9W6CGA6_XANFL</name>
<dbReference type="Proteomes" id="UP001245370">
    <property type="component" value="Unassembled WGS sequence"/>
</dbReference>
<reference evidence="2" key="1">
    <citation type="submission" date="2022-12" db="EMBL/GenBank/DDBJ databases">
        <title>Reference genome sequencing for broad-spectrum identification of bacterial and archaeal isolates by mass spectrometry.</title>
        <authorList>
            <person name="Sekiguchi Y."/>
            <person name="Tourlousse D.M."/>
        </authorList>
    </citation>
    <scope>NUCLEOTIDE SEQUENCE</scope>
    <source>
        <strain evidence="2">301</strain>
    </source>
</reference>
<accession>A0A9W6CGA6</accession>
<evidence type="ECO:0000259" key="1">
    <source>
        <dbReference type="Pfam" id="PF22302"/>
    </source>
</evidence>
<protein>
    <recommendedName>
        <fullName evidence="1">DUF6968 domain-containing protein</fullName>
    </recommendedName>
</protein>
<dbReference type="EMBL" id="BSDO01000001">
    <property type="protein sequence ID" value="GLI21581.1"/>
    <property type="molecule type" value="Genomic_DNA"/>
</dbReference>
<sequence length="110" mass="12358">MLILTHTLHLNRPSGKVPIEIRLYQPLPTGASWICNFEIDWPEVRLARHGVGEDALQALVIALQVIGAQIYTSPYHEDGSLRAYDREDGYGFPVPSNLRDLLIGVDKMSF</sequence>
<dbReference type="GeneID" id="95762049"/>
<dbReference type="EMBL" id="JAVDPY010000002">
    <property type="protein sequence ID" value="MDR6333305.1"/>
    <property type="molecule type" value="Genomic_DNA"/>
</dbReference>
<comment type="caution">
    <text evidence="2">The sequence shown here is derived from an EMBL/GenBank/DDBJ whole genome shotgun (WGS) entry which is preliminary data.</text>
</comment>
<evidence type="ECO:0000313" key="5">
    <source>
        <dbReference type="Proteomes" id="UP001245370"/>
    </source>
</evidence>
<evidence type="ECO:0000313" key="4">
    <source>
        <dbReference type="Proteomes" id="UP001144397"/>
    </source>
</evidence>
<dbReference type="RefSeq" id="WP_281806207.1">
    <property type="nucleotide sequence ID" value="NZ_BSDO01000001.1"/>
</dbReference>
<dbReference type="AlphaFoldDB" id="A0A9W6CGA6"/>